<keyword evidence="3" id="KW-1015">Disulfide bond</keyword>
<evidence type="ECO:0000313" key="6">
    <source>
        <dbReference type="EMBL" id="CUO48625.1"/>
    </source>
</evidence>
<dbReference type="PROSITE" id="PS51352">
    <property type="entry name" value="THIOREDOXIN_2"/>
    <property type="match status" value="1"/>
</dbReference>
<dbReference type="PANTHER" id="PTHR42852">
    <property type="entry name" value="THIOL:DISULFIDE INTERCHANGE PROTEIN DSBE"/>
    <property type="match status" value="1"/>
</dbReference>
<comment type="subcellular location">
    <subcellularLocation>
        <location evidence="1">Cell envelope</location>
    </subcellularLocation>
</comment>
<dbReference type="InterPro" id="IPR050553">
    <property type="entry name" value="Thioredoxin_ResA/DsbE_sf"/>
</dbReference>
<dbReference type="STRING" id="338188.ERS852397_02132"/>
<proteinExistence type="predicted"/>
<dbReference type="SUPFAM" id="SSF52833">
    <property type="entry name" value="Thioredoxin-like"/>
    <property type="match status" value="1"/>
</dbReference>
<name>A0A174FKF8_9BACE</name>
<dbReference type="InterPro" id="IPR036249">
    <property type="entry name" value="Thioredoxin-like_sf"/>
</dbReference>
<evidence type="ECO:0000256" key="3">
    <source>
        <dbReference type="ARBA" id="ARBA00023157"/>
    </source>
</evidence>
<dbReference type="GO" id="GO:0030313">
    <property type="term" value="C:cell envelope"/>
    <property type="evidence" value="ECO:0007669"/>
    <property type="project" value="UniProtKB-SubCell"/>
</dbReference>
<dbReference type="CDD" id="cd02966">
    <property type="entry name" value="TlpA_like_family"/>
    <property type="match status" value="1"/>
</dbReference>
<dbReference type="GO" id="GO:0016491">
    <property type="term" value="F:oxidoreductase activity"/>
    <property type="evidence" value="ECO:0007669"/>
    <property type="project" value="InterPro"/>
</dbReference>
<dbReference type="PANTHER" id="PTHR42852:SF6">
    <property type="entry name" value="THIOL:DISULFIDE INTERCHANGE PROTEIN DSBE"/>
    <property type="match status" value="1"/>
</dbReference>
<dbReference type="EMBL" id="CYZH01000010">
    <property type="protein sequence ID" value="CUO48625.1"/>
    <property type="molecule type" value="Genomic_DNA"/>
</dbReference>
<reference evidence="6 7" key="1">
    <citation type="submission" date="2015-09" db="EMBL/GenBank/DDBJ databases">
        <authorList>
            <consortium name="Pathogen Informatics"/>
        </authorList>
    </citation>
    <scope>NUCLEOTIDE SEQUENCE [LARGE SCALE GENOMIC DNA]</scope>
    <source>
        <strain evidence="6 7">2789STDY5608840</strain>
    </source>
</reference>
<dbReference type="GO" id="GO:0017004">
    <property type="term" value="P:cytochrome complex assembly"/>
    <property type="evidence" value="ECO:0007669"/>
    <property type="project" value="UniProtKB-KW"/>
</dbReference>
<dbReference type="InterPro" id="IPR013740">
    <property type="entry name" value="Redoxin"/>
</dbReference>
<evidence type="ECO:0000256" key="4">
    <source>
        <dbReference type="ARBA" id="ARBA00023284"/>
    </source>
</evidence>
<dbReference type="PROSITE" id="PS51257">
    <property type="entry name" value="PROKAR_LIPOPROTEIN"/>
    <property type="match status" value="1"/>
</dbReference>
<keyword evidence="4" id="KW-0676">Redox-active center</keyword>
<gene>
    <name evidence="6" type="ORF">ERS852397_02132</name>
</gene>
<evidence type="ECO:0000313" key="7">
    <source>
        <dbReference type="Proteomes" id="UP000095517"/>
    </source>
</evidence>
<dbReference type="InterPro" id="IPR013766">
    <property type="entry name" value="Thioredoxin_domain"/>
</dbReference>
<dbReference type="RefSeq" id="WP_055279078.1">
    <property type="nucleotide sequence ID" value="NZ_CABIXA010000010.1"/>
</dbReference>
<dbReference type="Gene3D" id="3.40.30.10">
    <property type="entry name" value="Glutaredoxin"/>
    <property type="match status" value="1"/>
</dbReference>
<organism evidence="6 7">
    <name type="scientific">Bacteroides finegoldii</name>
    <dbReference type="NCBI Taxonomy" id="338188"/>
    <lineage>
        <taxon>Bacteria</taxon>
        <taxon>Pseudomonadati</taxon>
        <taxon>Bacteroidota</taxon>
        <taxon>Bacteroidia</taxon>
        <taxon>Bacteroidales</taxon>
        <taxon>Bacteroidaceae</taxon>
        <taxon>Bacteroides</taxon>
    </lineage>
</organism>
<keyword evidence="2" id="KW-0201">Cytochrome c-type biogenesis</keyword>
<sequence>MKHYYSFLIITSLLLAGCGQKDRAKFQFESSVQTEESYPLAKEYIKEAVITGKVLNRDFYPQEKELTLIIPFFWKMENQYRTPIQEDGSFSFRFPVYAKLREVSIRNYAEHLYIHPGDSIHVEIDFKDLFHPKVTGNAEKLNQEILAFTESAYYYIQNYSINPNLNIKDFEAELKKEYDFRLERRNEYLTKYKPMENVTLFTEELLKQGYYYALLSYGNQCQFKTKKEMDRYHKLLPAINKLYNKGILSARLYDIADEVERYIAYGITYKDKKNPSVEEIMSAVGENELNQYIYTKMAVGSLNANDTLALTTRHTQFDSIVKMPHLRAQVMQIYNQTKSYLENPQPVSNNLLYGEFHENSKLKTSMPYMEPVYNILEKNHGKVIYFDFWARWCPPCLAEMEPLKQLRSKYSTKDLVIYSICVSEPKEEWEECLNEYSLKNRGIECIYASDYFGKDNLQKIRKQWKIDRMPYYLLINRKGQIVDFGTTVCPSNPQFVSRIEEAVKDSK</sequence>
<evidence type="ECO:0000259" key="5">
    <source>
        <dbReference type="PROSITE" id="PS51352"/>
    </source>
</evidence>
<dbReference type="AlphaFoldDB" id="A0A174FKF8"/>
<evidence type="ECO:0000256" key="2">
    <source>
        <dbReference type="ARBA" id="ARBA00022748"/>
    </source>
</evidence>
<dbReference type="Proteomes" id="UP000095517">
    <property type="component" value="Unassembled WGS sequence"/>
</dbReference>
<accession>A0A174FKF8</accession>
<protein>
    <submittedName>
        <fullName evidence="6">Redoxin</fullName>
    </submittedName>
</protein>
<dbReference type="Pfam" id="PF08534">
    <property type="entry name" value="Redoxin"/>
    <property type="match status" value="1"/>
</dbReference>
<feature type="domain" description="Thioredoxin" evidence="5">
    <location>
        <begin position="341"/>
        <end position="504"/>
    </location>
</feature>
<evidence type="ECO:0000256" key="1">
    <source>
        <dbReference type="ARBA" id="ARBA00004196"/>
    </source>
</evidence>